<evidence type="ECO:0000313" key="2">
    <source>
        <dbReference type="Ensembl" id="ENSMAMP00000058299.1"/>
    </source>
</evidence>
<feature type="domain" description="DAGKc" evidence="1">
    <location>
        <begin position="78"/>
        <end position="229"/>
    </location>
</feature>
<dbReference type="GO" id="GO:0006672">
    <property type="term" value="P:ceramide metabolic process"/>
    <property type="evidence" value="ECO:0007669"/>
    <property type="project" value="TreeGrafter"/>
</dbReference>
<dbReference type="GO" id="GO:0016020">
    <property type="term" value="C:membrane"/>
    <property type="evidence" value="ECO:0007669"/>
    <property type="project" value="GOC"/>
</dbReference>
<dbReference type="AlphaFoldDB" id="A0A7N8Y0T3"/>
<dbReference type="SUPFAM" id="SSF111331">
    <property type="entry name" value="NAD kinase/diacylglycerol kinase-like"/>
    <property type="match status" value="1"/>
</dbReference>
<protein>
    <submittedName>
        <fullName evidence="2">Ceramide kinase</fullName>
    </submittedName>
</protein>
<dbReference type="Pfam" id="PF00781">
    <property type="entry name" value="DAGK_cat"/>
    <property type="match status" value="1"/>
</dbReference>
<dbReference type="Proteomes" id="UP000261640">
    <property type="component" value="Unplaced"/>
</dbReference>
<reference evidence="2" key="1">
    <citation type="submission" date="2025-08" db="UniProtKB">
        <authorList>
            <consortium name="Ensembl"/>
        </authorList>
    </citation>
    <scope>IDENTIFICATION</scope>
</reference>
<dbReference type="SMART" id="SM00046">
    <property type="entry name" value="DAGKc"/>
    <property type="match status" value="1"/>
</dbReference>
<dbReference type="InterPro" id="IPR001206">
    <property type="entry name" value="Diacylglycerol_kinase_cat_dom"/>
</dbReference>
<evidence type="ECO:0000259" key="1">
    <source>
        <dbReference type="PROSITE" id="PS50146"/>
    </source>
</evidence>
<dbReference type="PANTHER" id="PTHR12358">
    <property type="entry name" value="SPHINGOSINE KINASE"/>
    <property type="match status" value="1"/>
</dbReference>
<dbReference type="Gene3D" id="3.40.50.10330">
    <property type="entry name" value="Probable inorganic polyphosphate/atp-NAD kinase, domain 1"/>
    <property type="match status" value="1"/>
</dbReference>
<reference evidence="2" key="2">
    <citation type="submission" date="2025-09" db="UniProtKB">
        <authorList>
            <consortium name="Ensembl"/>
        </authorList>
    </citation>
    <scope>IDENTIFICATION</scope>
</reference>
<dbReference type="InterPro" id="IPR057465">
    <property type="entry name" value="CERK_PH"/>
</dbReference>
<name>A0A7N8Y0T3_9TELE</name>
<proteinExistence type="predicted"/>
<dbReference type="InterPro" id="IPR050187">
    <property type="entry name" value="Lipid_Phosphate_FormReg"/>
</dbReference>
<dbReference type="InterPro" id="IPR017438">
    <property type="entry name" value="ATP-NAD_kinase_N"/>
</dbReference>
<keyword evidence="3" id="KW-1185">Reference proteome</keyword>
<evidence type="ECO:0000313" key="3">
    <source>
        <dbReference type="Proteomes" id="UP000261640"/>
    </source>
</evidence>
<organism evidence="2 3">
    <name type="scientific">Mastacembelus armatus</name>
    <name type="common">zig-zag eel</name>
    <dbReference type="NCBI Taxonomy" id="205130"/>
    <lineage>
        <taxon>Eukaryota</taxon>
        <taxon>Metazoa</taxon>
        <taxon>Chordata</taxon>
        <taxon>Craniata</taxon>
        <taxon>Vertebrata</taxon>
        <taxon>Euteleostomi</taxon>
        <taxon>Actinopterygii</taxon>
        <taxon>Neopterygii</taxon>
        <taxon>Teleostei</taxon>
        <taxon>Neoteleostei</taxon>
        <taxon>Acanthomorphata</taxon>
        <taxon>Anabantaria</taxon>
        <taxon>Synbranchiformes</taxon>
        <taxon>Mastacembelidae</taxon>
        <taxon>Mastacembelus</taxon>
    </lineage>
</organism>
<dbReference type="Ensembl" id="ENSMAMT00000038537.1">
    <property type="protein sequence ID" value="ENSMAMP00000058299.1"/>
    <property type="gene ID" value="ENSMAMG00000005044.2"/>
</dbReference>
<accession>A0A7N8Y0T3</accession>
<dbReference type="Gene3D" id="2.60.200.40">
    <property type="match status" value="1"/>
</dbReference>
<dbReference type="GeneTree" id="ENSGT00940000156976"/>
<dbReference type="PROSITE" id="PS50146">
    <property type="entry name" value="DAGK"/>
    <property type="match status" value="1"/>
</dbReference>
<dbReference type="Pfam" id="PF25382">
    <property type="entry name" value="PH_CERK"/>
    <property type="match status" value="1"/>
</dbReference>
<dbReference type="GO" id="GO:0001729">
    <property type="term" value="F:ceramide kinase activity"/>
    <property type="evidence" value="ECO:0007669"/>
    <property type="project" value="TreeGrafter"/>
</dbReference>
<dbReference type="InterPro" id="IPR016064">
    <property type="entry name" value="NAD/diacylglycerol_kinase_sf"/>
</dbReference>
<sequence>MLSPKIRLGIPVNEYKPSVKGSTPAETLFSVSVSTVSYVRRTRLHQWRCADATFHCASQELCEQWIKVINEQLSLLTNRPKSLLVYINPYGGKQRGKRIYEQKVAPLFRRACISTDVIVTERANHARDHLKMEANLDQYDGVVCVGGDGMFSEILHGLVTRTQTDRGVDQNQPDAKLVPCSLRIGIIPAGSTDCICFATVGTNDPVTSALHIIVGDSQPMDVCSVHHHDIFLRYSVSLLGYGFYGDVLTDSERKRWLGPARYDLSGVKTFLSHNYYEGTVSFLPAEDTMGNPRDKLQCRSGCHVCQHKPSLKDKQWEMSVEKEKTDKGRNLDLLFGICQINHSKKRISHFSALLSACLSALKPFLGF</sequence>
<dbReference type="PANTHER" id="PTHR12358:SF25">
    <property type="entry name" value="CERAMIDE KINASE"/>
    <property type="match status" value="1"/>
</dbReference>